<dbReference type="InterPro" id="IPR003660">
    <property type="entry name" value="HAMP_dom"/>
</dbReference>
<dbReference type="Gene3D" id="6.10.340.10">
    <property type="match status" value="1"/>
</dbReference>
<dbReference type="Proteomes" id="UP001519887">
    <property type="component" value="Unassembled WGS sequence"/>
</dbReference>
<comment type="subcellular location">
    <subcellularLocation>
        <location evidence="1">Cell membrane</location>
        <topology evidence="1">Multi-pass membrane protein</topology>
    </subcellularLocation>
</comment>
<keyword evidence="2" id="KW-1003">Cell membrane</keyword>
<evidence type="ECO:0000256" key="7">
    <source>
        <dbReference type="SAM" id="Phobius"/>
    </source>
</evidence>
<name>A0ABS7C0D5_9BACL</name>
<accession>A0ABS7C0D5</accession>
<evidence type="ECO:0000259" key="8">
    <source>
        <dbReference type="PROSITE" id="PS50885"/>
    </source>
</evidence>
<organism evidence="9 10">
    <name type="scientific">Paenibacillus sepulcri</name>
    <dbReference type="NCBI Taxonomy" id="359917"/>
    <lineage>
        <taxon>Bacteria</taxon>
        <taxon>Bacillati</taxon>
        <taxon>Bacillota</taxon>
        <taxon>Bacilli</taxon>
        <taxon>Bacillales</taxon>
        <taxon>Paenibacillaceae</taxon>
        <taxon>Paenibacillus</taxon>
    </lineage>
</organism>
<keyword evidence="6 7" id="KW-0472">Membrane</keyword>
<dbReference type="GO" id="GO:0016301">
    <property type="term" value="F:kinase activity"/>
    <property type="evidence" value="ECO:0007669"/>
    <property type="project" value="UniProtKB-KW"/>
</dbReference>
<evidence type="ECO:0000313" key="9">
    <source>
        <dbReference type="EMBL" id="MBW7454373.1"/>
    </source>
</evidence>
<evidence type="ECO:0000256" key="1">
    <source>
        <dbReference type="ARBA" id="ARBA00004651"/>
    </source>
</evidence>
<gene>
    <name evidence="9" type="ORF">K0U00_10055</name>
</gene>
<dbReference type="CDD" id="cd06225">
    <property type="entry name" value="HAMP"/>
    <property type="match status" value="1"/>
</dbReference>
<feature type="transmembrane region" description="Helical" evidence="7">
    <location>
        <begin position="100"/>
        <end position="121"/>
    </location>
</feature>
<dbReference type="Gene3D" id="3.30.565.10">
    <property type="entry name" value="Histidine kinase-like ATPase, C-terminal domain"/>
    <property type="match status" value="1"/>
</dbReference>
<keyword evidence="10" id="KW-1185">Reference proteome</keyword>
<dbReference type="Pfam" id="PF06580">
    <property type="entry name" value="His_kinase"/>
    <property type="match status" value="1"/>
</dbReference>
<proteinExistence type="predicted"/>
<protein>
    <submittedName>
        <fullName evidence="9">Sensor histidine kinase</fullName>
    </submittedName>
</protein>
<keyword evidence="7" id="KW-0812">Transmembrane</keyword>
<evidence type="ECO:0000313" key="10">
    <source>
        <dbReference type="Proteomes" id="UP001519887"/>
    </source>
</evidence>
<evidence type="ECO:0000256" key="2">
    <source>
        <dbReference type="ARBA" id="ARBA00022475"/>
    </source>
</evidence>
<comment type="caution">
    <text evidence="9">The sequence shown here is derived from an EMBL/GenBank/DDBJ whole genome shotgun (WGS) entry which is preliminary data.</text>
</comment>
<dbReference type="PANTHER" id="PTHR34220">
    <property type="entry name" value="SENSOR HISTIDINE KINASE YPDA"/>
    <property type="match status" value="1"/>
</dbReference>
<dbReference type="InterPro" id="IPR036890">
    <property type="entry name" value="HATPase_C_sf"/>
</dbReference>
<dbReference type="EMBL" id="JAHZIK010000191">
    <property type="protein sequence ID" value="MBW7454373.1"/>
    <property type="molecule type" value="Genomic_DNA"/>
</dbReference>
<feature type="domain" description="HAMP" evidence="8">
    <location>
        <begin position="122"/>
        <end position="174"/>
    </location>
</feature>
<dbReference type="Pfam" id="PF02518">
    <property type="entry name" value="HATPase_c"/>
    <property type="match status" value="1"/>
</dbReference>
<reference evidence="9 10" key="1">
    <citation type="submission" date="2021-07" db="EMBL/GenBank/DDBJ databases">
        <title>Paenibacillus radiodurans sp. nov., isolated from the southeastern edge of Tengger Desert.</title>
        <authorList>
            <person name="Zhang G."/>
        </authorList>
    </citation>
    <scope>NUCLEOTIDE SEQUENCE [LARGE SCALE GENOMIC DNA]</scope>
    <source>
        <strain evidence="9 10">CCM 7311</strain>
    </source>
</reference>
<dbReference type="SUPFAM" id="SSF55874">
    <property type="entry name" value="ATPase domain of HSP90 chaperone/DNA topoisomerase II/histidine kinase"/>
    <property type="match status" value="1"/>
</dbReference>
<dbReference type="InterPro" id="IPR050640">
    <property type="entry name" value="Bact_2-comp_sensor_kinase"/>
</dbReference>
<dbReference type="SMART" id="SM00304">
    <property type="entry name" value="HAMP"/>
    <property type="match status" value="1"/>
</dbReference>
<evidence type="ECO:0000256" key="3">
    <source>
        <dbReference type="ARBA" id="ARBA00022553"/>
    </source>
</evidence>
<dbReference type="SUPFAM" id="SSF158472">
    <property type="entry name" value="HAMP domain-like"/>
    <property type="match status" value="1"/>
</dbReference>
<evidence type="ECO:0000256" key="6">
    <source>
        <dbReference type="ARBA" id="ARBA00023136"/>
    </source>
</evidence>
<evidence type="ECO:0000256" key="5">
    <source>
        <dbReference type="ARBA" id="ARBA00022777"/>
    </source>
</evidence>
<dbReference type="InterPro" id="IPR010559">
    <property type="entry name" value="Sig_transdc_His_kin_internal"/>
</dbReference>
<feature type="non-terminal residue" evidence="9">
    <location>
        <position position="1"/>
    </location>
</feature>
<dbReference type="PROSITE" id="PS50885">
    <property type="entry name" value="HAMP"/>
    <property type="match status" value="1"/>
</dbReference>
<keyword evidence="5 9" id="KW-0418">Kinase</keyword>
<evidence type="ECO:0000256" key="4">
    <source>
        <dbReference type="ARBA" id="ARBA00022679"/>
    </source>
</evidence>
<dbReference type="InterPro" id="IPR003594">
    <property type="entry name" value="HATPase_dom"/>
</dbReference>
<dbReference type="Pfam" id="PF00672">
    <property type="entry name" value="HAMP"/>
    <property type="match status" value="1"/>
</dbReference>
<keyword evidence="7" id="KW-1133">Transmembrane helix</keyword>
<dbReference type="PANTHER" id="PTHR34220:SF7">
    <property type="entry name" value="SENSOR HISTIDINE KINASE YPDA"/>
    <property type="match status" value="1"/>
</dbReference>
<keyword evidence="3" id="KW-0597">Phosphoprotein</keyword>
<sequence>VRSMDLYNSDRKSNLLIVTFNKNKLLSAIKTLLPTASTRIDLQNERGEVVAGTSSSENMKEQHILDNEMAVTIDSEYSLWQLTLVQPKKELYEETDQLRMFTYTIIVISILLAVGISWVVYSGIASPVHRLARGMKQLGNGKLDIRLENKRKDEFGFLIDSFNQMTIYQKHLIEDHYEQQLRLTTTELKFLQSQINPHFLYNTLDSIYWMAKNYDAEEISEMVMNLSRFFRLSLNKGKEVFTIEESLVHLHYYIRIQQLRFLDNFTVEYHIAEECEAALILKLMLQPLVENAILHGMEGRSGGGLLSISSWVDDKPFLNISIQDNGSGIEGKRLHYIQNELKRMGLRSFPSLSQDEGNVKDLFGLRNVYTRMQLYYGKQSAMTIRSIQGEGTTVTLSIPLDRCR</sequence>
<keyword evidence="4" id="KW-0808">Transferase</keyword>